<feature type="region of interest" description="Disordered" evidence="1">
    <location>
        <begin position="78"/>
        <end position="148"/>
    </location>
</feature>
<dbReference type="Proteomes" id="UP001497644">
    <property type="component" value="Unassembled WGS sequence"/>
</dbReference>
<feature type="compositionally biased region" description="Basic residues" evidence="1">
    <location>
        <begin position="138"/>
        <end position="148"/>
    </location>
</feature>
<gene>
    <name evidence="2" type="ORF">LPLAT_LOCUS5298</name>
</gene>
<sequence length="148" mass="17258">MEEEGRKGKHEIGKIKGNIQEENGMEKPGKEILCTPRERGRRTGEELRARERSNSASILDYVRREEGIENELVKIKKKREEKEKETQEIFKEQHVGENTARGVDGGKRRRRESGEEERGRNADSNPERDKRGDGRYEKRGKRNKGKVE</sequence>
<feature type="compositionally biased region" description="Basic and acidic residues" evidence="1">
    <location>
        <begin position="24"/>
        <end position="53"/>
    </location>
</feature>
<feature type="region of interest" description="Disordered" evidence="1">
    <location>
        <begin position="1"/>
        <end position="55"/>
    </location>
</feature>
<proteinExistence type="predicted"/>
<accession>A0AAV2MWZ8</accession>
<feature type="compositionally biased region" description="Basic and acidic residues" evidence="1">
    <location>
        <begin position="112"/>
        <end position="137"/>
    </location>
</feature>
<evidence type="ECO:0000313" key="3">
    <source>
        <dbReference type="Proteomes" id="UP001497644"/>
    </source>
</evidence>
<name>A0AAV2MWZ8_9HYME</name>
<feature type="compositionally biased region" description="Basic and acidic residues" evidence="1">
    <location>
        <begin position="1"/>
        <end position="14"/>
    </location>
</feature>
<protein>
    <submittedName>
        <fullName evidence="2">Uncharacterized protein</fullName>
    </submittedName>
</protein>
<feature type="compositionally biased region" description="Basic and acidic residues" evidence="1">
    <location>
        <begin position="78"/>
        <end position="95"/>
    </location>
</feature>
<evidence type="ECO:0000313" key="2">
    <source>
        <dbReference type="EMBL" id="CAL1671880.1"/>
    </source>
</evidence>
<evidence type="ECO:0000256" key="1">
    <source>
        <dbReference type="SAM" id="MobiDB-lite"/>
    </source>
</evidence>
<dbReference type="EMBL" id="CAXIPU020000434">
    <property type="protein sequence ID" value="CAL1671880.1"/>
    <property type="molecule type" value="Genomic_DNA"/>
</dbReference>
<dbReference type="AlphaFoldDB" id="A0AAV2MWZ8"/>
<keyword evidence="3" id="KW-1185">Reference proteome</keyword>
<comment type="caution">
    <text evidence="2">The sequence shown here is derived from an EMBL/GenBank/DDBJ whole genome shotgun (WGS) entry which is preliminary data.</text>
</comment>
<reference evidence="2" key="1">
    <citation type="submission" date="2024-04" db="EMBL/GenBank/DDBJ databases">
        <authorList>
            <consortium name="Molecular Ecology Group"/>
        </authorList>
    </citation>
    <scope>NUCLEOTIDE SEQUENCE</scope>
</reference>
<organism evidence="2 3">
    <name type="scientific">Lasius platythorax</name>
    <dbReference type="NCBI Taxonomy" id="488582"/>
    <lineage>
        <taxon>Eukaryota</taxon>
        <taxon>Metazoa</taxon>
        <taxon>Ecdysozoa</taxon>
        <taxon>Arthropoda</taxon>
        <taxon>Hexapoda</taxon>
        <taxon>Insecta</taxon>
        <taxon>Pterygota</taxon>
        <taxon>Neoptera</taxon>
        <taxon>Endopterygota</taxon>
        <taxon>Hymenoptera</taxon>
        <taxon>Apocrita</taxon>
        <taxon>Aculeata</taxon>
        <taxon>Formicoidea</taxon>
        <taxon>Formicidae</taxon>
        <taxon>Formicinae</taxon>
        <taxon>Lasius</taxon>
        <taxon>Lasius</taxon>
    </lineage>
</organism>